<evidence type="ECO:0000313" key="3">
    <source>
        <dbReference type="Proteomes" id="UP000758603"/>
    </source>
</evidence>
<accession>A0A9P8UCL8</accession>
<dbReference type="AlphaFoldDB" id="A0A9P8UCL8"/>
<organism evidence="2 3">
    <name type="scientific">Truncatella angustata</name>
    <dbReference type="NCBI Taxonomy" id="152316"/>
    <lineage>
        <taxon>Eukaryota</taxon>
        <taxon>Fungi</taxon>
        <taxon>Dikarya</taxon>
        <taxon>Ascomycota</taxon>
        <taxon>Pezizomycotina</taxon>
        <taxon>Sordariomycetes</taxon>
        <taxon>Xylariomycetidae</taxon>
        <taxon>Amphisphaeriales</taxon>
        <taxon>Sporocadaceae</taxon>
        <taxon>Truncatella</taxon>
    </lineage>
</organism>
<keyword evidence="3" id="KW-1185">Reference proteome</keyword>
<keyword evidence="1" id="KW-0732">Signal</keyword>
<comment type="caution">
    <text evidence="2">The sequence shown here is derived from an EMBL/GenBank/DDBJ whole genome shotgun (WGS) entry which is preliminary data.</text>
</comment>
<reference evidence="2" key="1">
    <citation type="journal article" date="2021" name="Nat. Commun.">
        <title>Genetic determinants of endophytism in the Arabidopsis root mycobiome.</title>
        <authorList>
            <person name="Mesny F."/>
            <person name="Miyauchi S."/>
            <person name="Thiergart T."/>
            <person name="Pickel B."/>
            <person name="Atanasova L."/>
            <person name="Karlsson M."/>
            <person name="Huettel B."/>
            <person name="Barry K.W."/>
            <person name="Haridas S."/>
            <person name="Chen C."/>
            <person name="Bauer D."/>
            <person name="Andreopoulos W."/>
            <person name="Pangilinan J."/>
            <person name="LaButti K."/>
            <person name="Riley R."/>
            <person name="Lipzen A."/>
            <person name="Clum A."/>
            <person name="Drula E."/>
            <person name="Henrissat B."/>
            <person name="Kohler A."/>
            <person name="Grigoriev I.V."/>
            <person name="Martin F.M."/>
            <person name="Hacquard S."/>
        </authorList>
    </citation>
    <scope>NUCLEOTIDE SEQUENCE</scope>
    <source>
        <strain evidence="2">MPI-SDFR-AT-0073</strain>
    </source>
</reference>
<evidence type="ECO:0000256" key="1">
    <source>
        <dbReference type="SAM" id="SignalP"/>
    </source>
</evidence>
<evidence type="ECO:0000313" key="2">
    <source>
        <dbReference type="EMBL" id="KAH6647614.1"/>
    </source>
</evidence>
<gene>
    <name evidence="2" type="ORF">BKA67DRAFT_694641</name>
</gene>
<name>A0A9P8UCL8_9PEZI</name>
<proteinExistence type="predicted"/>
<sequence length="61" mass="6261">MKYLSLTLVAMIIGTAVAAPAPEAKLETRCSAGLYHSRAACQDACVGGTCAYGDLIAVCHC</sequence>
<feature type="signal peptide" evidence="1">
    <location>
        <begin position="1"/>
        <end position="18"/>
    </location>
</feature>
<dbReference type="GeneID" id="70138168"/>
<dbReference type="RefSeq" id="XP_045954126.1">
    <property type="nucleotide sequence ID" value="XM_046109277.1"/>
</dbReference>
<feature type="chain" id="PRO_5040214136" description="Defensin" evidence="1">
    <location>
        <begin position="19"/>
        <end position="61"/>
    </location>
</feature>
<dbReference type="Proteomes" id="UP000758603">
    <property type="component" value="Unassembled WGS sequence"/>
</dbReference>
<evidence type="ECO:0008006" key="4">
    <source>
        <dbReference type="Google" id="ProtNLM"/>
    </source>
</evidence>
<dbReference type="EMBL" id="JAGPXC010000008">
    <property type="protein sequence ID" value="KAH6647614.1"/>
    <property type="molecule type" value="Genomic_DNA"/>
</dbReference>
<protein>
    <recommendedName>
        <fullName evidence="4">Defensin</fullName>
    </recommendedName>
</protein>